<evidence type="ECO:0000256" key="1">
    <source>
        <dbReference type="ARBA" id="ARBA00004651"/>
    </source>
</evidence>
<dbReference type="PANTHER" id="PTHR32024">
    <property type="entry name" value="TRK SYSTEM POTASSIUM UPTAKE PROTEIN TRKG-RELATED"/>
    <property type="match status" value="1"/>
</dbReference>
<feature type="transmembrane region" description="Helical" evidence="9">
    <location>
        <begin position="43"/>
        <end position="64"/>
    </location>
</feature>
<evidence type="ECO:0000256" key="8">
    <source>
        <dbReference type="ARBA" id="ARBA00023136"/>
    </source>
</evidence>
<evidence type="ECO:0000313" key="10">
    <source>
        <dbReference type="EMBL" id="HIR01107.1"/>
    </source>
</evidence>
<evidence type="ECO:0000256" key="6">
    <source>
        <dbReference type="ARBA" id="ARBA00022989"/>
    </source>
</evidence>
<evidence type="ECO:0000256" key="4">
    <source>
        <dbReference type="ARBA" id="ARBA00022475"/>
    </source>
</evidence>
<evidence type="ECO:0000313" key="11">
    <source>
        <dbReference type="Proteomes" id="UP000824261"/>
    </source>
</evidence>
<sequence>MSSVHRNSSHAAAGYVGVALVLAGAMMLTPLIALLAFPEETALAPYFIFPSVGTMLVGYLVYYFGAKGAAAMTLTRVEAAGVTTLIWVLAVVVYAIPLVLSGILGIPEAIFESTSGLTTTGFTVVDVASCPKLFLLHRSLMHYVGGVGLILVLACVVSDAHGLKMYNAEGHTERLLSGVTSSARTVLVLYTGIIVAGVVALAVAGMPVFDAINISISAVSTGGFAVRPDSMASYDSFAIELITVVLMLAGATNFLLNFMLLQGKFRAFLRHAETLPFWGIVVVSTILLAAMLLAGNEADTPLEAMRIGLFQVVSVMTSTGLQTVPSFATLLSGILYVLVFLMVVGGEAGSTAGGIKVYRLVVYVKGMLWSFREKFGHRRRVYSTKINRFGKSLECSKEELSSVQMYVGVYMTLLAICGFVFALFGASVGEAVFEAASCLGNTGVGVGFIQNGSSPVVLLAGSAAMLFGRLEIFPLVFGLRWMLHGIGEEARSVARR</sequence>
<feature type="transmembrane region" description="Helical" evidence="9">
    <location>
        <begin position="237"/>
        <end position="256"/>
    </location>
</feature>
<comment type="similarity">
    <text evidence="2">Belongs to the TrkH potassium transport family.</text>
</comment>
<dbReference type="Pfam" id="PF02386">
    <property type="entry name" value="TrkH"/>
    <property type="match status" value="1"/>
</dbReference>
<evidence type="ECO:0000256" key="7">
    <source>
        <dbReference type="ARBA" id="ARBA00023065"/>
    </source>
</evidence>
<feature type="transmembrane region" description="Helical" evidence="9">
    <location>
        <begin position="143"/>
        <end position="166"/>
    </location>
</feature>
<feature type="transmembrane region" description="Helical" evidence="9">
    <location>
        <begin position="85"/>
        <end position="106"/>
    </location>
</feature>
<keyword evidence="7" id="KW-0406">Ion transport</keyword>
<reference evidence="10" key="2">
    <citation type="journal article" date="2021" name="PeerJ">
        <title>Extensive microbial diversity within the chicken gut microbiome revealed by metagenomics and culture.</title>
        <authorList>
            <person name="Gilroy R."/>
            <person name="Ravi A."/>
            <person name="Getino M."/>
            <person name="Pursley I."/>
            <person name="Horton D.L."/>
            <person name="Alikhan N.F."/>
            <person name="Baker D."/>
            <person name="Gharbi K."/>
            <person name="Hall N."/>
            <person name="Watson M."/>
            <person name="Adriaenssens E.M."/>
            <person name="Foster-Nyarko E."/>
            <person name="Jarju S."/>
            <person name="Secka A."/>
            <person name="Antonio M."/>
            <person name="Oren A."/>
            <person name="Chaudhuri R.R."/>
            <person name="La Ragione R."/>
            <person name="Hildebrand F."/>
            <person name="Pallen M.J."/>
        </authorList>
    </citation>
    <scope>NUCLEOTIDE SEQUENCE</scope>
    <source>
        <strain evidence="10">ChiGjej1B1-2707</strain>
    </source>
</reference>
<reference evidence="10" key="1">
    <citation type="submission" date="2020-10" db="EMBL/GenBank/DDBJ databases">
        <authorList>
            <person name="Gilroy R."/>
        </authorList>
    </citation>
    <scope>NUCLEOTIDE SEQUENCE</scope>
    <source>
        <strain evidence="10">ChiGjej1B1-2707</strain>
    </source>
</reference>
<dbReference type="GO" id="GO:0030001">
    <property type="term" value="P:metal ion transport"/>
    <property type="evidence" value="ECO:0007669"/>
    <property type="project" value="UniProtKB-ARBA"/>
</dbReference>
<feature type="transmembrane region" description="Helical" evidence="9">
    <location>
        <begin position="277"/>
        <end position="295"/>
    </location>
</feature>
<gene>
    <name evidence="10" type="ORF">IAA69_02415</name>
</gene>
<dbReference type="InterPro" id="IPR003445">
    <property type="entry name" value="Cat_transpt"/>
</dbReference>
<keyword evidence="3" id="KW-0813">Transport</keyword>
<dbReference type="AlphaFoldDB" id="A0A9D0ZZC7"/>
<feature type="transmembrane region" description="Helical" evidence="9">
    <location>
        <begin position="324"/>
        <end position="344"/>
    </location>
</feature>
<evidence type="ECO:0000256" key="2">
    <source>
        <dbReference type="ARBA" id="ARBA00009137"/>
    </source>
</evidence>
<accession>A0A9D0ZZC7</accession>
<evidence type="ECO:0000256" key="3">
    <source>
        <dbReference type="ARBA" id="ARBA00022448"/>
    </source>
</evidence>
<feature type="transmembrane region" description="Helical" evidence="9">
    <location>
        <begin position="456"/>
        <end position="477"/>
    </location>
</feature>
<evidence type="ECO:0000256" key="9">
    <source>
        <dbReference type="SAM" id="Phobius"/>
    </source>
</evidence>
<dbReference type="PANTHER" id="PTHR32024:SF2">
    <property type="entry name" value="TRK SYSTEM POTASSIUM UPTAKE PROTEIN TRKG-RELATED"/>
    <property type="match status" value="1"/>
</dbReference>
<dbReference type="EMBL" id="DVGB01000030">
    <property type="protein sequence ID" value="HIR01107.1"/>
    <property type="molecule type" value="Genomic_DNA"/>
</dbReference>
<keyword evidence="8 9" id="KW-0472">Membrane</keyword>
<dbReference type="Proteomes" id="UP000824261">
    <property type="component" value="Unassembled WGS sequence"/>
</dbReference>
<organism evidence="10 11">
    <name type="scientific">Candidatus Aveggerthella stercoripullorum</name>
    <dbReference type="NCBI Taxonomy" id="2840688"/>
    <lineage>
        <taxon>Bacteria</taxon>
        <taxon>Bacillati</taxon>
        <taxon>Actinomycetota</taxon>
        <taxon>Coriobacteriia</taxon>
        <taxon>Eggerthellales</taxon>
        <taxon>Eggerthellaceae</taxon>
        <taxon>Eggerthellaceae incertae sedis</taxon>
        <taxon>Candidatus Aveggerthella</taxon>
    </lineage>
</organism>
<feature type="transmembrane region" description="Helical" evidence="9">
    <location>
        <begin position="12"/>
        <end position="37"/>
    </location>
</feature>
<dbReference type="GO" id="GO:0008324">
    <property type="term" value="F:monoatomic cation transmembrane transporter activity"/>
    <property type="evidence" value="ECO:0007669"/>
    <property type="project" value="InterPro"/>
</dbReference>
<evidence type="ECO:0000256" key="5">
    <source>
        <dbReference type="ARBA" id="ARBA00022692"/>
    </source>
</evidence>
<keyword evidence="5 9" id="KW-0812">Transmembrane</keyword>
<proteinExistence type="inferred from homology"/>
<feature type="transmembrane region" description="Helical" evidence="9">
    <location>
        <begin position="407"/>
        <end position="426"/>
    </location>
</feature>
<keyword evidence="6 9" id="KW-1133">Transmembrane helix</keyword>
<comment type="subcellular location">
    <subcellularLocation>
        <location evidence="1">Cell membrane</location>
        <topology evidence="1">Multi-pass membrane protein</topology>
    </subcellularLocation>
</comment>
<feature type="transmembrane region" description="Helical" evidence="9">
    <location>
        <begin position="187"/>
        <end position="209"/>
    </location>
</feature>
<keyword evidence="4" id="KW-1003">Cell membrane</keyword>
<dbReference type="GO" id="GO:0005886">
    <property type="term" value="C:plasma membrane"/>
    <property type="evidence" value="ECO:0007669"/>
    <property type="project" value="UniProtKB-SubCell"/>
</dbReference>
<protein>
    <submittedName>
        <fullName evidence="10">TrkH family potassium uptake protein</fullName>
    </submittedName>
</protein>
<name>A0A9D0ZZC7_9ACTN</name>
<comment type="caution">
    <text evidence="10">The sequence shown here is derived from an EMBL/GenBank/DDBJ whole genome shotgun (WGS) entry which is preliminary data.</text>
</comment>